<dbReference type="KEGG" id="hac:Hac_0477"/>
<protein>
    <recommendedName>
        <fullName evidence="1">GmrSD restriction endonucleases C-terminal domain-containing protein</fullName>
    </recommendedName>
</protein>
<dbReference type="InterPro" id="IPR011089">
    <property type="entry name" value="GmrSD_C"/>
</dbReference>
<accession>Q17YH2</accession>
<dbReference type="Pfam" id="PF07510">
    <property type="entry name" value="GmrSD_C"/>
    <property type="match status" value="1"/>
</dbReference>
<organism evidence="2 3">
    <name type="scientific">Helicobacter acinonychis (strain Sheeba)</name>
    <dbReference type="NCBI Taxonomy" id="382638"/>
    <lineage>
        <taxon>Bacteria</taxon>
        <taxon>Pseudomonadati</taxon>
        <taxon>Campylobacterota</taxon>
        <taxon>Epsilonproteobacteria</taxon>
        <taxon>Campylobacterales</taxon>
        <taxon>Helicobacteraceae</taxon>
        <taxon>Helicobacter</taxon>
    </lineage>
</organism>
<evidence type="ECO:0000313" key="2">
    <source>
        <dbReference type="EMBL" id="CAJ99304.1"/>
    </source>
</evidence>
<reference evidence="2 3" key="1">
    <citation type="journal article" date="2006" name="PLoS Genet.">
        <title>Who ate whom? Adaptive Helicobacter genomic changes that accompanied a host jump from early humans to large felines.</title>
        <authorList>
            <person name="Eppinger M."/>
            <person name="Baar C."/>
            <person name="Linz B."/>
            <person name="Raddatz G."/>
            <person name="Lanz C."/>
            <person name="Keller H."/>
            <person name="Morelli G."/>
            <person name="Gressmann H."/>
            <person name="Achtman M."/>
            <person name="Schuster S.C."/>
        </authorList>
    </citation>
    <scope>NUCLEOTIDE SEQUENCE [LARGE SCALE GENOMIC DNA]</scope>
    <source>
        <strain evidence="2 3">Sheeba</strain>
    </source>
</reference>
<dbReference type="HOGENOM" id="CLU_077917_0_0_7"/>
<name>Q17YH2_HELAH</name>
<dbReference type="AlphaFoldDB" id="Q17YH2"/>
<dbReference type="Proteomes" id="UP000000775">
    <property type="component" value="Chromosome"/>
</dbReference>
<feature type="domain" description="GmrSD restriction endonucleases C-terminal" evidence="1">
    <location>
        <begin position="99"/>
        <end position="205"/>
    </location>
</feature>
<dbReference type="STRING" id="382638.Hac_0477"/>
<evidence type="ECO:0000259" key="1">
    <source>
        <dbReference type="Pfam" id="PF07510"/>
    </source>
</evidence>
<sequence length="215" mass="25103">MKINEELDDEMLILFAKVSILFFKSGTTLNAPAHYLIYKYLESGKEGLKNEMIAQCKFHPKINIELASQNFVSNAFNSDYFHYAFFEKKCKDMEFHDLKNLIKGKQLAQEKEHIIPTDLLRQGNEVEIQNLGFENKDDLGKHIDAYGNLISLEKSLNIKASNKDLYGKCEIYKESKIPFNRSDKLFDAKNFNKKGLIKRNERMVDQYFFKDFTAN</sequence>
<keyword evidence="3" id="KW-1185">Reference proteome</keyword>
<gene>
    <name evidence="2" type="primary">fragment 4</name>
    <name evidence="2" type="ordered locus">Hac_0477</name>
</gene>
<evidence type="ECO:0000313" key="3">
    <source>
        <dbReference type="Proteomes" id="UP000000775"/>
    </source>
</evidence>
<proteinExistence type="predicted"/>
<dbReference type="EMBL" id="AM260522">
    <property type="protein sequence ID" value="CAJ99304.1"/>
    <property type="molecule type" value="Genomic_DNA"/>
</dbReference>